<dbReference type="GO" id="GO:0000978">
    <property type="term" value="F:RNA polymerase II cis-regulatory region sequence-specific DNA binding"/>
    <property type="evidence" value="ECO:0007669"/>
    <property type="project" value="TreeGrafter"/>
</dbReference>
<dbReference type="GO" id="GO:0005634">
    <property type="term" value="C:nucleus"/>
    <property type="evidence" value="ECO:0007669"/>
    <property type="project" value="UniProtKB-ARBA"/>
</dbReference>
<keyword evidence="2" id="KW-0677">Repeat</keyword>
<dbReference type="Gene3D" id="3.30.160.60">
    <property type="entry name" value="Classic Zinc Finger"/>
    <property type="match status" value="4"/>
</dbReference>
<dbReference type="InterPro" id="IPR036236">
    <property type="entry name" value="Znf_C2H2_sf"/>
</dbReference>
<dbReference type="STRING" id="158441.A0A226D357"/>
<evidence type="ECO:0000313" key="10">
    <source>
        <dbReference type="Proteomes" id="UP000198287"/>
    </source>
</evidence>
<keyword evidence="10" id="KW-1185">Reference proteome</keyword>
<evidence type="ECO:0000256" key="3">
    <source>
        <dbReference type="ARBA" id="ARBA00022771"/>
    </source>
</evidence>
<evidence type="ECO:0000256" key="4">
    <source>
        <dbReference type="ARBA" id="ARBA00022833"/>
    </source>
</evidence>
<evidence type="ECO:0000256" key="2">
    <source>
        <dbReference type="ARBA" id="ARBA00022737"/>
    </source>
</evidence>
<dbReference type="SUPFAM" id="SSF57667">
    <property type="entry name" value="beta-beta-alpha zinc fingers"/>
    <property type="match status" value="2"/>
</dbReference>
<dbReference type="GO" id="GO:0008270">
    <property type="term" value="F:zinc ion binding"/>
    <property type="evidence" value="ECO:0007669"/>
    <property type="project" value="UniProtKB-KW"/>
</dbReference>
<gene>
    <name evidence="9" type="ORF">Fcan01_26195</name>
</gene>
<evidence type="ECO:0000256" key="1">
    <source>
        <dbReference type="ARBA" id="ARBA00022723"/>
    </source>
</evidence>
<protein>
    <submittedName>
        <fullName evidence="9">Zinc finger protein Gfi-1b</fullName>
    </submittedName>
</protein>
<dbReference type="Pfam" id="PF12874">
    <property type="entry name" value="zf-met"/>
    <property type="match status" value="1"/>
</dbReference>
<dbReference type="SMART" id="SM00355">
    <property type="entry name" value="ZnF_C2H2"/>
    <property type="match status" value="6"/>
</dbReference>
<dbReference type="Proteomes" id="UP000198287">
    <property type="component" value="Unassembled WGS sequence"/>
</dbReference>
<dbReference type="EMBL" id="LNIX01000041">
    <property type="protein sequence ID" value="OXA39167.1"/>
    <property type="molecule type" value="Genomic_DNA"/>
</dbReference>
<dbReference type="AlphaFoldDB" id="A0A226D357"/>
<evidence type="ECO:0000256" key="7">
    <source>
        <dbReference type="PROSITE-ProRule" id="PRU00042"/>
    </source>
</evidence>
<keyword evidence="3 7" id="KW-0863">Zinc-finger</keyword>
<proteinExistence type="inferred from homology"/>
<evidence type="ECO:0000259" key="8">
    <source>
        <dbReference type="PROSITE" id="PS50157"/>
    </source>
</evidence>
<evidence type="ECO:0000256" key="6">
    <source>
        <dbReference type="ARBA" id="ARBA00037948"/>
    </source>
</evidence>
<organism evidence="9 10">
    <name type="scientific">Folsomia candida</name>
    <name type="common">Springtail</name>
    <dbReference type="NCBI Taxonomy" id="158441"/>
    <lineage>
        <taxon>Eukaryota</taxon>
        <taxon>Metazoa</taxon>
        <taxon>Ecdysozoa</taxon>
        <taxon>Arthropoda</taxon>
        <taxon>Hexapoda</taxon>
        <taxon>Collembola</taxon>
        <taxon>Entomobryomorpha</taxon>
        <taxon>Isotomoidea</taxon>
        <taxon>Isotomidae</taxon>
        <taxon>Proisotominae</taxon>
        <taxon>Folsomia</taxon>
    </lineage>
</organism>
<dbReference type="InterPro" id="IPR050527">
    <property type="entry name" value="Snail/Krueppel_Znf"/>
</dbReference>
<dbReference type="PANTHER" id="PTHR24388:SF53">
    <property type="entry name" value="CHORION TRANSCRIPTION FACTOR CF2-RELATED"/>
    <property type="match status" value="1"/>
</dbReference>
<feature type="domain" description="C2H2-type" evidence="8">
    <location>
        <begin position="7"/>
        <end position="29"/>
    </location>
</feature>
<dbReference type="PANTHER" id="PTHR24388">
    <property type="entry name" value="ZINC FINGER PROTEIN"/>
    <property type="match status" value="1"/>
</dbReference>
<evidence type="ECO:0000313" key="9">
    <source>
        <dbReference type="EMBL" id="OXA39167.1"/>
    </source>
</evidence>
<dbReference type="Pfam" id="PF00096">
    <property type="entry name" value="zf-C2H2"/>
    <property type="match status" value="3"/>
</dbReference>
<dbReference type="GO" id="GO:0000981">
    <property type="term" value="F:DNA-binding transcription factor activity, RNA polymerase II-specific"/>
    <property type="evidence" value="ECO:0007669"/>
    <property type="project" value="TreeGrafter"/>
</dbReference>
<keyword evidence="1" id="KW-0479">Metal-binding</keyword>
<comment type="similarity">
    <text evidence="6">Belongs to the snail C2H2-type zinc-finger protein family.</text>
</comment>
<dbReference type="InterPro" id="IPR013087">
    <property type="entry name" value="Znf_C2H2_type"/>
</dbReference>
<keyword evidence="5" id="KW-0539">Nucleus</keyword>
<name>A0A226D357_FOLCA</name>
<comment type="caution">
    <text evidence="9">The sequence shown here is derived from an EMBL/GenBank/DDBJ whole genome shotgun (WGS) entry which is preliminary data.</text>
</comment>
<keyword evidence="4" id="KW-0862">Zinc</keyword>
<dbReference type="OrthoDB" id="6077919at2759"/>
<dbReference type="FunFam" id="3.30.160.60:FF:000446">
    <property type="entry name" value="Zinc finger protein"/>
    <property type="match status" value="1"/>
</dbReference>
<reference evidence="9 10" key="1">
    <citation type="submission" date="2015-12" db="EMBL/GenBank/DDBJ databases">
        <title>The genome of Folsomia candida.</title>
        <authorList>
            <person name="Faddeeva A."/>
            <person name="Derks M.F."/>
            <person name="Anvar Y."/>
            <person name="Smit S."/>
            <person name="Van Straalen N."/>
            <person name="Roelofs D."/>
        </authorList>
    </citation>
    <scope>NUCLEOTIDE SEQUENCE [LARGE SCALE GENOMIC DNA]</scope>
    <source>
        <strain evidence="9 10">VU population</strain>
        <tissue evidence="9">Whole body</tissue>
    </source>
</reference>
<evidence type="ECO:0000256" key="5">
    <source>
        <dbReference type="ARBA" id="ARBA00023242"/>
    </source>
</evidence>
<accession>A0A226D357</accession>
<sequence length="285" mass="33010">MDSKKTFECPTCSKTLSTKKNLKRHIVTHGAYTNVKCQICRKLFKNPAVLESHVTRSHSCQPKLVCSVCCKEYGTRQDLQRHFNAKHISTPRPRYPCKFPGCGKTYLEKSTATHHFQLEHVQNLVRFPCPLCEKEFKDKAYVAKHIAIHTTEKSHKCEICQKSFVEAVSLKNHKMESYRRWTSTPTKEHTPSKVLTRSVLREISKNFEKEATESEFAVSLDEALFSVQNTNCKRKVYYDLATQKIPKLLLKFILVSALSCREVLLLLKAPTKVKINSKYYIDFWC</sequence>
<dbReference type="PROSITE" id="PS00028">
    <property type="entry name" value="ZINC_FINGER_C2H2_1"/>
    <property type="match status" value="5"/>
</dbReference>
<feature type="domain" description="C2H2-type" evidence="8">
    <location>
        <begin position="35"/>
        <end position="63"/>
    </location>
</feature>
<feature type="domain" description="C2H2-type" evidence="8">
    <location>
        <begin position="127"/>
        <end position="154"/>
    </location>
</feature>
<dbReference type="PROSITE" id="PS50157">
    <property type="entry name" value="ZINC_FINGER_C2H2_2"/>
    <property type="match status" value="3"/>
</dbReference>